<name>A0A0F9UK59_9ZZZZ</name>
<dbReference type="EMBL" id="LAZR01000653">
    <property type="protein sequence ID" value="KKN61601.1"/>
    <property type="molecule type" value="Genomic_DNA"/>
</dbReference>
<sequence length="44" mass="4926">MISQETADHVREVVALWAELNALFAELHALGEKARDDESFNTPT</sequence>
<protein>
    <submittedName>
        <fullName evidence="1">Uncharacterized protein</fullName>
    </submittedName>
</protein>
<reference evidence="1" key="1">
    <citation type="journal article" date="2015" name="Nature">
        <title>Complex archaea that bridge the gap between prokaryotes and eukaryotes.</title>
        <authorList>
            <person name="Spang A."/>
            <person name="Saw J.H."/>
            <person name="Jorgensen S.L."/>
            <person name="Zaremba-Niedzwiedzka K."/>
            <person name="Martijn J."/>
            <person name="Lind A.E."/>
            <person name="van Eijk R."/>
            <person name="Schleper C."/>
            <person name="Guy L."/>
            <person name="Ettema T.J."/>
        </authorList>
    </citation>
    <scope>NUCLEOTIDE SEQUENCE</scope>
</reference>
<comment type="caution">
    <text evidence="1">The sequence shown here is derived from an EMBL/GenBank/DDBJ whole genome shotgun (WGS) entry which is preliminary data.</text>
</comment>
<evidence type="ECO:0000313" key="1">
    <source>
        <dbReference type="EMBL" id="KKN61601.1"/>
    </source>
</evidence>
<organism evidence="1">
    <name type="scientific">marine sediment metagenome</name>
    <dbReference type="NCBI Taxonomy" id="412755"/>
    <lineage>
        <taxon>unclassified sequences</taxon>
        <taxon>metagenomes</taxon>
        <taxon>ecological metagenomes</taxon>
    </lineage>
</organism>
<gene>
    <name evidence="1" type="ORF">LCGC14_0520540</name>
</gene>
<proteinExistence type="predicted"/>
<accession>A0A0F9UK59</accession>
<dbReference type="AlphaFoldDB" id="A0A0F9UK59"/>